<name>A0A1Y6LX42_ZYMTR</name>
<evidence type="ECO:0000313" key="2">
    <source>
        <dbReference type="EMBL" id="SMY27998.1"/>
    </source>
</evidence>
<dbReference type="Proteomes" id="UP000215453">
    <property type="component" value="Chromosome 9"/>
</dbReference>
<feature type="region of interest" description="Disordered" evidence="1">
    <location>
        <begin position="480"/>
        <end position="504"/>
    </location>
</feature>
<reference evidence="2 3" key="1">
    <citation type="submission" date="2016-10" db="EMBL/GenBank/DDBJ databases">
        <authorList>
            <person name="Varghese N."/>
        </authorList>
    </citation>
    <scope>NUCLEOTIDE SEQUENCE [LARGE SCALE GENOMIC DNA]</scope>
</reference>
<feature type="region of interest" description="Disordered" evidence="1">
    <location>
        <begin position="555"/>
        <end position="576"/>
    </location>
</feature>
<accession>A0A1Y6LX42</accession>
<feature type="region of interest" description="Disordered" evidence="1">
    <location>
        <begin position="290"/>
        <end position="400"/>
    </location>
</feature>
<feature type="compositionally biased region" description="Polar residues" evidence="1">
    <location>
        <begin position="480"/>
        <end position="493"/>
    </location>
</feature>
<evidence type="ECO:0000313" key="3">
    <source>
        <dbReference type="Proteomes" id="UP000215453"/>
    </source>
</evidence>
<feature type="compositionally biased region" description="Basic and acidic residues" evidence="1">
    <location>
        <begin position="559"/>
        <end position="568"/>
    </location>
</feature>
<feature type="compositionally biased region" description="Polar residues" evidence="1">
    <location>
        <begin position="314"/>
        <end position="334"/>
    </location>
</feature>
<feature type="compositionally biased region" description="Polar residues" evidence="1">
    <location>
        <begin position="341"/>
        <end position="355"/>
    </location>
</feature>
<dbReference type="EMBL" id="LT882684">
    <property type="protein sequence ID" value="SMY27998.1"/>
    <property type="molecule type" value="Genomic_DNA"/>
</dbReference>
<organism evidence="2 3">
    <name type="scientific">Zymoseptoria tritici ST99CH_1A5</name>
    <dbReference type="NCBI Taxonomy" id="1276529"/>
    <lineage>
        <taxon>Eukaryota</taxon>
        <taxon>Fungi</taxon>
        <taxon>Dikarya</taxon>
        <taxon>Ascomycota</taxon>
        <taxon>Pezizomycotina</taxon>
        <taxon>Dothideomycetes</taxon>
        <taxon>Dothideomycetidae</taxon>
        <taxon>Mycosphaerellales</taxon>
        <taxon>Mycosphaerellaceae</taxon>
        <taxon>Zymoseptoria</taxon>
    </lineage>
</organism>
<evidence type="ECO:0000256" key="1">
    <source>
        <dbReference type="SAM" id="MobiDB-lite"/>
    </source>
</evidence>
<dbReference type="AlphaFoldDB" id="A0A1Y6LX42"/>
<protein>
    <submittedName>
        <fullName evidence="2">Uncharacterized protein</fullName>
    </submittedName>
</protein>
<sequence>MVLPGGAMGCLLCAYPDHADCRPSNTRRVTSTTSTSLLLTLLTKSANLCKSNTFDRILNLIRTITLYDGFSSFNRRERFESSEGSSDGEEQRGSGVRVLWQLHHVEDAIAHINAGIRDDTVKQDDVEEVEADLVKWSKRLFRALLHTPASTNDKLKGNQQAFYKDGQENAAIAIHNQMRSKELCELVEARVVATVGAAIAVHKTGVPRRVALERGSRRSGLAPELGIPCSERLERMIEAVQDNKAIAKDVVDGDFEKLVHSPDAYLKQKIGNTKNNATKKRTLEAAIGKAKKVDAEVSGDTDSHGAAKKRRAVPSTNDADPTNVLSSAPTSSGPSPLLCPSRSNSKCSGAQSYPDQNYMEASEQDAQSLKEARQGGVPSLGAASMASLPSADPRPSRSDMFAAGHHADLTQSSTGSYQYGSVHSPYVMGGVAAYDSNYQITHHLQTMPPKGSPFGRDQLDHSTDSWSIFTAPSRYNTETLSENTEYPTDNHLYQQPPPNPNVDSQRRFAWVSSTNSYSALRTSQAVAAPSSGDQSVRPKRRSALVPGFTGMTAMLGNSHVEEEDKRVDPNLMDPVS</sequence>
<gene>
    <name evidence="2" type="ORF">ZT1A5_G9443</name>
</gene>
<feature type="region of interest" description="Disordered" evidence="1">
    <location>
        <begin position="522"/>
        <end position="542"/>
    </location>
</feature>
<feature type="compositionally biased region" description="Basic and acidic residues" evidence="1">
    <location>
        <begin position="291"/>
        <end position="305"/>
    </location>
</feature>
<proteinExistence type="predicted"/>